<keyword evidence="3 9" id="KW-0812">Transmembrane</keyword>
<dbReference type="PANTHER" id="PTHR38035">
    <property type="entry name" value="UPF0070 PROTEIN YFGM"/>
    <property type="match status" value="1"/>
</dbReference>
<accession>A0ABW2QLT1</accession>
<dbReference type="EMBL" id="JBHTCA010000003">
    <property type="protein sequence ID" value="MFC7408360.1"/>
    <property type="molecule type" value="Genomic_DNA"/>
</dbReference>
<evidence type="ECO:0000256" key="3">
    <source>
        <dbReference type="ARBA" id="ARBA00022692"/>
    </source>
</evidence>
<keyword evidence="12" id="KW-1185">Reference proteome</keyword>
<comment type="subcellular location">
    <subcellularLocation>
        <location evidence="1">Cell membrane</location>
        <topology evidence="1">Single-pass type II membrane protein</topology>
    </subcellularLocation>
</comment>
<dbReference type="SUPFAM" id="SSF48452">
    <property type="entry name" value="TPR-like"/>
    <property type="match status" value="1"/>
</dbReference>
<dbReference type="PANTHER" id="PTHR38035:SF1">
    <property type="entry name" value="ANCILLARY SECYEG TRANSLOCON SUBUNIT"/>
    <property type="match status" value="1"/>
</dbReference>
<keyword evidence="4 9" id="KW-1133">Transmembrane helix</keyword>
<feature type="transmembrane region" description="Helical" evidence="9">
    <location>
        <begin position="23"/>
        <end position="44"/>
    </location>
</feature>
<organism evidence="11 12">
    <name type="scientific">Hydrogenophaga atypica</name>
    <dbReference type="NCBI Taxonomy" id="249409"/>
    <lineage>
        <taxon>Bacteria</taxon>
        <taxon>Pseudomonadati</taxon>
        <taxon>Pseudomonadota</taxon>
        <taxon>Betaproteobacteria</taxon>
        <taxon>Burkholderiales</taxon>
        <taxon>Comamonadaceae</taxon>
        <taxon>Hydrogenophaga</taxon>
    </lineage>
</organism>
<dbReference type="Gene3D" id="1.25.40.10">
    <property type="entry name" value="Tetratricopeptide repeat domain"/>
    <property type="match status" value="1"/>
</dbReference>
<feature type="domain" description="Ancillary SecYEG translocon subunit/Cell division coordinator CpoB TPR" evidence="10">
    <location>
        <begin position="17"/>
        <end position="210"/>
    </location>
</feature>
<dbReference type="Pfam" id="PF09976">
    <property type="entry name" value="TPR_21"/>
    <property type="match status" value="1"/>
</dbReference>
<evidence type="ECO:0000259" key="10">
    <source>
        <dbReference type="Pfam" id="PF09976"/>
    </source>
</evidence>
<name>A0ABW2QLT1_9BURK</name>
<evidence type="ECO:0000256" key="8">
    <source>
        <dbReference type="ARBA" id="ARBA00024235"/>
    </source>
</evidence>
<evidence type="ECO:0000256" key="9">
    <source>
        <dbReference type="SAM" id="Phobius"/>
    </source>
</evidence>
<evidence type="ECO:0000256" key="1">
    <source>
        <dbReference type="ARBA" id="ARBA00004401"/>
    </source>
</evidence>
<gene>
    <name evidence="11" type="ORF">ACFQPB_05770</name>
</gene>
<evidence type="ECO:0000313" key="11">
    <source>
        <dbReference type="EMBL" id="MFC7408360.1"/>
    </source>
</evidence>
<evidence type="ECO:0000313" key="12">
    <source>
        <dbReference type="Proteomes" id="UP001596501"/>
    </source>
</evidence>
<evidence type="ECO:0000256" key="2">
    <source>
        <dbReference type="ARBA" id="ARBA00022475"/>
    </source>
</evidence>
<dbReference type="PIRSF" id="PIRSF006170">
    <property type="entry name" value="YfgM"/>
    <property type="match status" value="1"/>
</dbReference>
<sequence length="224" mass="24368">MATHLDLEEQEQLDQLKHFWSKYGNLITLTLVLALGGVAAWNGWQYWQYRGAEQATVLLDELERAAQAGDSERVVRVTADLQAQHGRTLQAAQASLLAARTLHDAQKADDARGALQWVVDKGSDDAYQAIARVRLAGLLMDQKAYDEALKVLDAKLPAAMAPLAADRRGDILLAQGQRDGAKAAYLAAYRDMDADAGYRRLVEAKLAALGVVVGEDAATKEKTP</sequence>
<protein>
    <recommendedName>
        <fullName evidence="8">Ancillary SecYEG translocon subunit</fullName>
    </recommendedName>
</protein>
<reference evidence="12" key="1">
    <citation type="journal article" date="2019" name="Int. J. Syst. Evol. Microbiol.">
        <title>The Global Catalogue of Microorganisms (GCM) 10K type strain sequencing project: providing services to taxonomists for standard genome sequencing and annotation.</title>
        <authorList>
            <consortium name="The Broad Institute Genomics Platform"/>
            <consortium name="The Broad Institute Genome Sequencing Center for Infectious Disease"/>
            <person name="Wu L."/>
            <person name="Ma J."/>
        </authorList>
    </citation>
    <scope>NUCLEOTIDE SEQUENCE [LARGE SCALE GENOMIC DNA]</scope>
    <source>
        <strain evidence="12">CGMCC 1.12371</strain>
    </source>
</reference>
<evidence type="ECO:0000256" key="4">
    <source>
        <dbReference type="ARBA" id="ARBA00022989"/>
    </source>
</evidence>
<keyword evidence="5 9" id="KW-0472">Membrane</keyword>
<evidence type="ECO:0000256" key="5">
    <source>
        <dbReference type="ARBA" id="ARBA00023136"/>
    </source>
</evidence>
<evidence type="ECO:0000256" key="6">
    <source>
        <dbReference type="ARBA" id="ARBA00023186"/>
    </source>
</evidence>
<dbReference type="Proteomes" id="UP001596501">
    <property type="component" value="Unassembled WGS sequence"/>
</dbReference>
<dbReference type="RefSeq" id="WP_382220525.1">
    <property type="nucleotide sequence ID" value="NZ_JBHTCA010000003.1"/>
</dbReference>
<dbReference type="InterPro" id="IPR018704">
    <property type="entry name" value="SecYEG/CpoB_TPR"/>
</dbReference>
<dbReference type="InterPro" id="IPR026039">
    <property type="entry name" value="YfgM"/>
</dbReference>
<keyword evidence="6" id="KW-0143">Chaperone</keyword>
<dbReference type="InterPro" id="IPR011990">
    <property type="entry name" value="TPR-like_helical_dom_sf"/>
</dbReference>
<comment type="similarity">
    <text evidence="7">Belongs to the YfgM family.</text>
</comment>
<comment type="caution">
    <text evidence="11">The sequence shown here is derived from an EMBL/GenBank/DDBJ whole genome shotgun (WGS) entry which is preliminary data.</text>
</comment>
<proteinExistence type="inferred from homology"/>
<evidence type="ECO:0000256" key="7">
    <source>
        <dbReference type="ARBA" id="ARBA00024197"/>
    </source>
</evidence>
<keyword evidence="2" id="KW-1003">Cell membrane</keyword>